<feature type="domain" description="Radical SAM core" evidence="7">
    <location>
        <begin position="35"/>
        <end position="248"/>
    </location>
</feature>
<keyword evidence="3" id="KW-0949">S-adenosyl-L-methionine</keyword>
<dbReference type="InterPro" id="IPR017200">
    <property type="entry name" value="PqqE-like"/>
</dbReference>
<dbReference type="PANTHER" id="PTHR11228">
    <property type="entry name" value="RADICAL SAM DOMAIN PROTEIN"/>
    <property type="match status" value="1"/>
</dbReference>
<dbReference type="SFLD" id="SFLDG01067">
    <property type="entry name" value="SPASM/twitch_domain_containing"/>
    <property type="match status" value="1"/>
</dbReference>
<keyword evidence="4" id="KW-0479">Metal-binding</keyword>
<dbReference type="CDD" id="cd21109">
    <property type="entry name" value="SPASM"/>
    <property type="match status" value="1"/>
</dbReference>
<dbReference type="InterPro" id="IPR007197">
    <property type="entry name" value="rSAM"/>
</dbReference>
<dbReference type="Pfam" id="PF13186">
    <property type="entry name" value="SPASM"/>
    <property type="match status" value="1"/>
</dbReference>
<name>A0A5C4RS54_PROVB</name>
<gene>
    <name evidence="8" type="ORF">FGF68_10005</name>
</gene>
<dbReference type="Pfam" id="PF04055">
    <property type="entry name" value="Radical_SAM"/>
    <property type="match status" value="1"/>
</dbReference>
<dbReference type="AlphaFoldDB" id="A0A5C4RS54"/>
<comment type="caution">
    <text evidence="8">The sequence shown here is derived from an EMBL/GenBank/DDBJ whole genome shotgun (WGS) entry which is preliminary data.</text>
</comment>
<dbReference type="GO" id="GO:0051539">
    <property type="term" value="F:4 iron, 4 sulfur cluster binding"/>
    <property type="evidence" value="ECO:0007669"/>
    <property type="project" value="UniProtKB-KW"/>
</dbReference>
<dbReference type="SFLD" id="SFLDG01387">
    <property type="entry name" value="BtrN-like_SPASM_domain_contain"/>
    <property type="match status" value="1"/>
</dbReference>
<protein>
    <submittedName>
        <fullName evidence="8">Radical SAM protein</fullName>
    </submittedName>
</protein>
<dbReference type="SUPFAM" id="SSF102114">
    <property type="entry name" value="Radical SAM enzymes"/>
    <property type="match status" value="1"/>
</dbReference>
<evidence type="ECO:0000313" key="9">
    <source>
        <dbReference type="Proteomes" id="UP000309544"/>
    </source>
</evidence>
<dbReference type="SFLD" id="SFLDS00029">
    <property type="entry name" value="Radical_SAM"/>
    <property type="match status" value="1"/>
</dbReference>
<evidence type="ECO:0000256" key="2">
    <source>
        <dbReference type="ARBA" id="ARBA00022485"/>
    </source>
</evidence>
<sequence>MNEQFQISTPASHPVPYDCIEQVCSHCNAPLPALPPGPETVILIVTNRCNLKCPTCSYWKQDAGSERELCLAEYEELLAELAASGTRKVVLTGGEPMVRTDWKKLLQSCSAQIPEVLLLTNGTLVDEEAARMIGTLENVRVVLSWDGWSPESFDQSVGRKDMYTTILGGIERLCSSIAGSGRIGINVTITPQNMHHVPDIADLVARAGIDFFHFHLVYSNDPVYAFSREQCVLLPGIMQRTAAMLGERGISQVIDHVPYAFIRHTRCFIPFAHSTVGPFGDVFGCIPAKGGFKDTPDNALGNLRSGSFSNIWQSPRYRQFRTDAASGRHRDCIACLACHAARNFSAGPCRTCETKPRLVSNTPEFY</sequence>
<dbReference type="GO" id="GO:0046872">
    <property type="term" value="F:metal ion binding"/>
    <property type="evidence" value="ECO:0007669"/>
    <property type="project" value="UniProtKB-KW"/>
</dbReference>
<reference evidence="8 9" key="1">
    <citation type="submission" date="2019-05" db="EMBL/GenBank/DDBJ databases">
        <title>Draft Whole-Genome sequence of the green sulfur bacterium Prosthecochloris vibrioformis DSM 260.</title>
        <authorList>
            <person name="Meyer T.E."/>
            <person name="Kyndt J.A."/>
        </authorList>
    </citation>
    <scope>NUCLEOTIDE SEQUENCE [LARGE SCALE GENOMIC DNA]</scope>
    <source>
        <strain evidence="8 9">DSM 260</strain>
    </source>
</reference>
<dbReference type="InterPro" id="IPR034391">
    <property type="entry name" value="AdoMet-like_SPASM_containing"/>
</dbReference>
<organism evidence="8 9">
    <name type="scientific">Prosthecochloris vibrioformis</name>
    <name type="common">Chlorobium vibrioforme</name>
    <dbReference type="NCBI Taxonomy" id="1098"/>
    <lineage>
        <taxon>Bacteria</taxon>
        <taxon>Pseudomonadati</taxon>
        <taxon>Chlorobiota</taxon>
        <taxon>Chlorobiia</taxon>
        <taxon>Chlorobiales</taxon>
        <taxon>Chlorobiaceae</taxon>
        <taxon>Prosthecochloris</taxon>
    </lineage>
</organism>
<dbReference type="PANTHER" id="PTHR11228:SF7">
    <property type="entry name" value="PQQA PEPTIDE CYCLASE"/>
    <property type="match status" value="1"/>
</dbReference>
<evidence type="ECO:0000259" key="7">
    <source>
        <dbReference type="PROSITE" id="PS51918"/>
    </source>
</evidence>
<dbReference type="RefSeq" id="WP_139626925.1">
    <property type="nucleotide sequence ID" value="NZ_VDCI01000011.1"/>
</dbReference>
<dbReference type="EMBL" id="VDCI01000011">
    <property type="protein sequence ID" value="TNJ34163.1"/>
    <property type="molecule type" value="Genomic_DNA"/>
</dbReference>
<keyword evidence="5" id="KW-0408">Iron</keyword>
<dbReference type="InterPro" id="IPR050377">
    <property type="entry name" value="Radical_SAM_PqqE_MftC-like"/>
</dbReference>
<dbReference type="GO" id="GO:0003824">
    <property type="term" value="F:catalytic activity"/>
    <property type="evidence" value="ECO:0007669"/>
    <property type="project" value="InterPro"/>
</dbReference>
<dbReference type="InterPro" id="IPR013785">
    <property type="entry name" value="Aldolase_TIM"/>
</dbReference>
<dbReference type="PROSITE" id="PS51918">
    <property type="entry name" value="RADICAL_SAM"/>
    <property type="match status" value="1"/>
</dbReference>
<proteinExistence type="predicted"/>
<dbReference type="Gene3D" id="3.20.20.70">
    <property type="entry name" value="Aldolase class I"/>
    <property type="match status" value="1"/>
</dbReference>
<keyword evidence="6" id="KW-0411">Iron-sulfur</keyword>
<evidence type="ECO:0000256" key="6">
    <source>
        <dbReference type="ARBA" id="ARBA00023014"/>
    </source>
</evidence>
<dbReference type="InterPro" id="IPR023885">
    <property type="entry name" value="4Fe4S-binding_SPASM_dom"/>
</dbReference>
<dbReference type="SFLD" id="SFLDG01386">
    <property type="entry name" value="main_SPASM_domain-containing"/>
    <property type="match status" value="1"/>
</dbReference>
<evidence type="ECO:0000256" key="3">
    <source>
        <dbReference type="ARBA" id="ARBA00022691"/>
    </source>
</evidence>
<accession>A0A5C4RS54</accession>
<dbReference type="InterPro" id="IPR058240">
    <property type="entry name" value="rSAM_sf"/>
</dbReference>
<evidence type="ECO:0000256" key="4">
    <source>
        <dbReference type="ARBA" id="ARBA00022723"/>
    </source>
</evidence>
<evidence type="ECO:0000256" key="1">
    <source>
        <dbReference type="ARBA" id="ARBA00001966"/>
    </source>
</evidence>
<dbReference type="PIRSF" id="PIRSF037420">
    <property type="entry name" value="PQQ_syn_pqqE"/>
    <property type="match status" value="1"/>
</dbReference>
<evidence type="ECO:0000313" key="8">
    <source>
        <dbReference type="EMBL" id="TNJ34163.1"/>
    </source>
</evidence>
<comment type="cofactor">
    <cofactor evidence="1">
        <name>[4Fe-4S] cluster</name>
        <dbReference type="ChEBI" id="CHEBI:49883"/>
    </cofactor>
</comment>
<dbReference type="Proteomes" id="UP000309544">
    <property type="component" value="Unassembled WGS sequence"/>
</dbReference>
<keyword evidence="2" id="KW-0004">4Fe-4S</keyword>
<evidence type="ECO:0000256" key="5">
    <source>
        <dbReference type="ARBA" id="ARBA00023004"/>
    </source>
</evidence>
<dbReference type="CDD" id="cd01335">
    <property type="entry name" value="Radical_SAM"/>
    <property type="match status" value="1"/>
</dbReference>
<keyword evidence="9" id="KW-1185">Reference proteome</keyword>